<dbReference type="AlphaFoldDB" id="A0A641ALT9"/>
<protein>
    <submittedName>
        <fullName evidence="3">DUF222 domain-containing protein</fullName>
    </submittedName>
</protein>
<dbReference type="SMART" id="SM00507">
    <property type="entry name" value="HNHc"/>
    <property type="match status" value="1"/>
</dbReference>
<dbReference type="Pfam" id="PF02720">
    <property type="entry name" value="DUF222"/>
    <property type="match status" value="1"/>
</dbReference>
<reference evidence="3" key="1">
    <citation type="submission" date="2019-09" db="EMBL/GenBank/DDBJ databases">
        <authorList>
            <person name="Li J."/>
        </authorList>
    </citation>
    <scope>NUCLEOTIDE SEQUENCE [LARGE SCALE GENOMIC DNA]</scope>
    <source>
        <strain evidence="3">NRBC 14897</strain>
    </source>
</reference>
<organism evidence="3 4">
    <name type="scientific">Aeromicrobium fastidiosum</name>
    <dbReference type="NCBI Taxonomy" id="52699"/>
    <lineage>
        <taxon>Bacteria</taxon>
        <taxon>Bacillati</taxon>
        <taxon>Actinomycetota</taxon>
        <taxon>Actinomycetes</taxon>
        <taxon>Propionibacteriales</taxon>
        <taxon>Nocardioidaceae</taxon>
        <taxon>Aeromicrobium</taxon>
    </lineage>
</organism>
<name>A0A641ALT9_9ACTN</name>
<comment type="caution">
    <text evidence="3">The sequence shown here is derived from an EMBL/GenBank/DDBJ whole genome shotgun (WGS) entry which is preliminary data.</text>
</comment>
<dbReference type="InterPro" id="IPR003615">
    <property type="entry name" value="HNH_nuc"/>
</dbReference>
<dbReference type="InterPro" id="IPR003870">
    <property type="entry name" value="DUF222"/>
</dbReference>
<dbReference type="RefSeq" id="WP_129184093.1">
    <property type="nucleotide sequence ID" value="NZ_JBHSAH010000001.1"/>
</dbReference>
<keyword evidence="4" id="KW-1185">Reference proteome</keyword>
<feature type="region of interest" description="Disordered" evidence="1">
    <location>
        <begin position="453"/>
        <end position="475"/>
    </location>
</feature>
<gene>
    <name evidence="3" type="ORF">ESP62_012480</name>
</gene>
<proteinExistence type="predicted"/>
<dbReference type="CDD" id="cd00085">
    <property type="entry name" value="HNHc"/>
    <property type="match status" value="1"/>
</dbReference>
<feature type="domain" description="HNH nuclease" evidence="2">
    <location>
        <begin position="378"/>
        <end position="430"/>
    </location>
</feature>
<dbReference type="OrthoDB" id="5170592at2"/>
<evidence type="ECO:0000313" key="4">
    <source>
        <dbReference type="Proteomes" id="UP001515100"/>
    </source>
</evidence>
<evidence type="ECO:0000313" key="3">
    <source>
        <dbReference type="EMBL" id="KAA1376248.1"/>
    </source>
</evidence>
<dbReference type="Proteomes" id="UP001515100">
    <property type="component" value="Unassembled WGS sequence"/>
</dbReference>
<evidence type="ECO:0000259" key="2">
    <source>
        <dbReference type="SMART" id="SM00507"/>
    </source>
</evidence>
<sequence>MALSGLEVIVPCNAREFGTFVPWMCRYSCVELNIRSSRPSGVCRMLIEQLSSLTDEVAALEPWTLTGAEVREVIAAVQTTRTALDAVMSRLAGCADDMGLPKDDGATSTTAWLASSANITKGAASKLVGMAKVTGERTEATRAAWATGALSTEQASIIMKAIAALPDWCGDTERGDAEAHLIALAAEHDLDGLQRLANRVLEVIDPDGFDEHLGEKLRAQEERARARTRFQMGRRGDGTTHGSFVVPDTDADTLRAAIEGIIAPRRNQLAAESFGMGADDWAGLPRDQKMGHAFAELINHLPTDALPVAGGLAATVAVMVDVDDLRTGQGTATTTSGTTMSATKAQRLACNANLVAMYLDSDKRVIDLGTTRRLYDRHQRLVLATRDRGCVFPTCDRPPSWCEAHHLNFWSENGPTDLDNAALLCHYHHHLVHEGQWAARMGDDGIVEIIPPKHVDPEQRPQRHSRFASPQPRAG</sequence>
<accession>A0A641ALT9</accession>
<dbReference type="EMBL" id="SDPP02000003">
    <property type="protein sequence ID" value="KAA1376248.1"/>
    <property type="molecule type" value="Genomic_DNA"/>
</dbReference>
<evidence type="ECO:0000256" key="1">
    <source>
        <dbReference type="SAM" id="MobiDB-lite"/>
    </source>
</evidence>